<keyword evidence="1" id="KW-0472">Membrane</keyword>
<keyword evidence="1" id="KW-1133">Transmembrane helix</keyword>
<comment type="caution">
    <text evidence="2">The sequence shown here is derived from an EMBL/GenBank/DDBJ whole genome shotgun (WGS) entry which is preliminary data.</text>
</comment>
<sequence length="100" mass="11852">MNAKHILYLVFPFAVGFVAQMFMKIPDTSYWFYIWLLCLASVFIFVKMILPYQEQKFNAINSIDYKGAMDEKNREEKPYTYIVGLHMVVFVGLIILYFTN</sequence>
<dbReference type="EMBL" id="JAAMPU010000104">
    <property type="protein sequence ID" value="NMH28058.1"/>
    <property type="molecule type" value="Genomic_DNA"/>
</dbReference>
<keyword evidence="3" id="KW-1185">Reference proteome</keyword>
<reference evidence="2" key="1">
    <citation type="submission" date="2020-02" db="EMBL/GenBank/DDBJ databases">
        <title>Flavobacterium sp. genome.</title>
        <authorList>
            <person name="Jung H.S."/>
            <person name="Baek J.H."/>
            <person name="Jeon C.O."/>
        </authorList>
    </citation>
    <scope>NUCLEOTIDE SEQUENCE</scope>
    <source>
        <strain evidence="2">SE-s28</strain>
    </source>
</reference>
<name>A0A972FT83_9FLAO</name>
<protein>
    <submittedName>
        <fullName evidence="2">Uncharacterized protein</fullName>
    </submittedName>
</protein>
<keyword evidence="1" id="KW-0812">Transmembrane</keyword>
<dbReference type="RefSeq" id="WP_169527168.1">
    <property type="nucleotide sequence ID" value="NZ_JAAMPU010000104.1"/>
</dbReference>
<evidence type="ECO:0000313" key="2">
    <source>
        <dbReference type="EMBL" id="NMH28058.1"/>
    </source>
</evidence>
<evidence type="ECO:0000313" key="3">
    <source>
        <dbReference type="Proteomes" id="UP000712080"/>
    </source>
</evidence>
<feature type="transmembrane region" description="Helical" evidence="1">
    <location>
        <begin position="30"/>
        <end position="50"/>
    </location>
</feature>
<accession>A0A972FT83</accession>
<dbReference type="AlphaFoldDB" id="A0A972FT83"/>
<gene>
    <name evidence="2" type="ORF">G6047_08440</name>
</gene>
<proteinExistence type="predicted"/>
<organism evidence="2 3">
    <name type="scientific">Flavobacterium silvaticum</name>
    <dbReference type="NCBI Taxonomy" id="1852020"/>
    <lineage>
        <taxon>Bacteria</taxon>
        <taxon>Pseudomonadati</taxon>
        <taxon>Bacteroidota</taxon>
        <taxon>Flavobacteriia</taxon>
        <taxon>Flavobacteriales</taxon>
        <taxon>Flavobacteriaceae</taxon>
        <taxon>Flavobacterium</taxon>
    </lineage>
</organism>
<dbReference type="Proteomes" id="UP000712080">
    <property type="component" value="Unassembled WGS sequence"/>
</dbReference>
<evidence type="ECO:0000256" key="1">
    <source>
        <dbReference type="SAM" id="Phobius"/>
    </source>
</evidence>
<feature type="transmembrane region" description="Helical" evidence="1">
    <location>
        <begin position="79"/>
        <end position="98"/>
    </location>
</feature>
<feature type="transmembrane region" description="Helical" evidence="1">
    <location>
        <begin position="6"/>
        <end position="23"/>
    </location>
</feature>